<reference evidence="2 3" key="1">
    <citation type="submission" date="2020-11" db="EMBL/GenBank/DDBJ databases">
        <authorList>
            <person name="Sun Q."/>
        </authorList>
    </citation>
    <scope>NUCLEOTIDE SEQUENCE [LARGE SCALE GENOMIC DNA]</scope>
    <source>
        <strain evidence="2 3">P8398</strain>
    </source>
</reference>
<keyword evidence="1" id="KW-0732">Signal</keyword>
<keyword evidence="3" id="KW-1185">Reference proteome</keyword>
<dbReference type="EMBL" id="CP065053">
    <property type="protein sequence ID" value="QPI49773.1"/>
    <property type="molecule type" value="Genomic_DNA"/>
</dbReference>
<feature type="signal peptide" evidence="1">
    <location>
        <begin position="1"/>
        <end position="20"/>
    </location>
</feature>
<organism evidence="2 3">
    <name type="scientific">Massilia antarctica</name>
    <dbReference type="NCBI Taxonomy" id="2765360"/>
    <lineage>
        <taxon>Bacteria</taxon>
        <taxon>Pseudomonadati</taxon>
        <taxon>Pseudomonadota</taxon>
        <taxon>Betaproteobacteria</taxon>
        <taxon>Burkholderiales</taxon>
        <taxon>Oxalobacteraceae</taxon>
        <taxon>Telluria group</taxon>
        <taxon>Massilia</taxon>
    </lineage>
</organism>
<sequence>MRRSLLCFAGVLLVAGAARASSCSYEHIDWARTSATGEIVVGASFGTLRSLDGGKTWLDADAEEAGHPAPVATAPQESFVHTDADGVQYATRADRRRRHLVRKAGKGARWTRLPLRFDAADAPSSAVLVGGNGRTLYFIGGADSYGWPVLPVALYRATAGKAEKLADLDQSVREGAYPFFLAGDGSMAYAGPNQLWVSFAAGAGWTRIEGQSLTSRPWRTCYKVSM</sequence>
<evidence type="ECO:0000313" key="2">
    <source>
        <dbReference type="EMBL" id="QPI49773.1"/>
    </source>
</evidence>
<evidence type="ECO:0000313" key="3">
    <source>
        <dbReference type="Proteomes" id="UP000662888"/>
    </source>
</evidence>
<accession>A0AA49A7T4</accession>
<dbReference type="InterPro" id="IPR015943">
    <property type="entry name" value="WD40/YVTN_repeat-like_dom_sf"/>
</dbReference>
<dbReference type="RefSeq" id="WP_206089412.1">
    <property type="nucleotide sequence ID" value="NZ_CP065053.1"/>
</dbReference>
<protein>
    <submittedName>
        <fullName evidence="2">Uncharacterized protein</fullName>
    </submittedName>
</protein>
<proteinExistence type="predicted"/>
<dbReference type="Gene3D" id="2.130.10.10">
    <property type="entry name" value="YVTN repeat-like/Quinoprotein amine dehydrogenase"/>
    <property type="match status" value="1"/>
</dbReference>
<name>A0AA49A7T4_9BURK</name>
<dbReference type="Proteomes" id="UP000662888">
    <property type="component" value="Chromosome"/>
</dbReference>
<dbReference type="SUPFAM" id="SSF110296">
    <property type="entry name" value="Oligoxyloglucan reducing end-specific cellobiohydrolase"/>
    <property type="match status" value="1"/>
</dbReference>
<evidence type="ECO:0000256" key="1">
    <source>
        <dbReference type="SAM" id="SignalP"/>
    </source>
</evidence>
<gene>
    <name evidence="2" type="ORF">IV454_30880</name>
</gene>
<feature type="chain" id="PRO_5045120348" evidence="1">
    <location>
        <begin position="21"/>
        <end position="226"/>
    </location>
</feature>